<protein>
    <recommendedName>
        <fullName evidence="2">Bacterial repeat domain-containing protein</fullName>
    </recommendedName>
</protein>
<keyword evidence="4" id="KW-1185">Reference proteome</keyword>
<proteinExistence type="predicted"/>
<sequence>MKKYKLVIFMASLVLIVAVLAGCTSSNPVAEELAKQRAALIIGEFDEIHTITVNGTEINPDEDGNWKDLFEVGSEVRLVVDPAPGWEFLGWDFDENANELETTIVMFDDNTRITPTFNDGLVDVGAEGLDMEMETQPGNTVVGENIEGPPAVIISNNQGPVEGVEVTVSIESDLDLDGTMVQTTDENGIATFDDLVIDQVGEGYVLVFEAEFADIPLRVDSEAFDVVEEELDVYTLTMEEPKGEGTVTPDVGDHEFNDGTVVELKAVPSRGEFDGVFASNEDQGNVESNEIRIPMWRFSHWEGDVENRESAETTITMDADKTVRAIFVEDEEIVDPETFDVTFVVVDGDGNPIAGAEVELGPLTPQTTGEDGKTVFANVP</sequence>
<feature type="domain" description="Bacterial repeat" evidence="2">
    <location>
        <begin position="296"/>
        <end position="329"/>
    </location>
</feature>
<organism evidence="3 4">
    <name type="scientific">Halonatronomonas betaini</name>
    <dbReference type="NCBI Taxonomy" id="2778430"/>
    <lineage>
        <taxon>Bacteria</taxon>
        <taxon>Bacillati</taxon>
        <taxon>Bacillota</taxon>
        <taxon>Clostridia</taxon>
        <taxon>Halanaerobiales</taxon>
        <taxon>Halarsenatibacteraceae</taxon>
        <taxon>Halonatronomonas</taxon>
    </lineage>
</organism>
<evidence type="ECO:0000313" key="3">
    <source>
        <dbReference type="EMBL" id="MBF8436975.1"/>
    </source>
</evidence>
<dbReference type="PROSITE" id="PS51257">
    <property type="entry name" value="PROKAR_LIPOPROTEIN"/>
    <property type="match status" value="1"/>
</dbReference>
<accession>A0A931F6I8</accession>
<feature type="chain" id="PRO_5039110442" description="Bacterial repeat domain-containing protein" evidence="1">
    <location>
        <begin position="22"/>
        <end position="380"/>
    </location>
</feature>
<feature type="domain" description="Bacterial repeat" evidence="2">
    <location>
        <begin position="58"/>
        <end position="118"/>
    </location>
</feature>
<evidence type="ECO:0000259" key="2">
    <source>
        <dbReference type="Pfam" id="PF18998"/>
    </source>
</evidence>
<dbReference type="AlphaFoldDB" id="A0A931F6I8"/>
<dbReference type="InterPro" id="IPR044060">
    <property type="entry name" value="Bacterial_rp_domain"/>
</dbReference>
<feature type="non-terminal residue" evidence="3">
    <location>
        <position position="380"/>
    </location>
</feature>
<evidence type="ECO:0000313" key="4">
    <source>
        <dbReference type="Proteomes" id="UP000621436"/>
    </source>
</evidence>
<comment type="caution">
    <text evidence="3">The sequence shown here is derived from an EMBL/GenBank/DDBJ whole genome shotgun (WGS) entry which is preliminary data.</text>
</comment>
<gene>
    <name evidence="3" type="ORF">I0Q91_07800</name>
</gene>
<keyword evidence="1" id="KW-0732">Signal</keyword>
<dbReference type="Pfam" id="PF18998">
    <property type="entry name" value="Flg_new_2"/>
    <property type="match status" value="2"/>
</dbReference>
<evidence type="ECO:0000256" key="1">
    <source>
        <dbReference type="SAM" id="SignalP"/>
    </source>
</evidence>
<feature type="signal peptide" evidence="1">
    <location>
        <begin position="1"/>
        <end position="21"/>
    </location>
</feature>
<dbReference type="RefSeq" id="WP_270453903.1">
    <property type="nucleotide sequence ID" value="NZ_JADPIE010000004.1"/>
</dbReference>
<dbReference type="EMBL" id="JADPIE010000004">
    <property type="protein sequence ID" value="MBF8436975.1"/>
    <property type="molecule type" value="Genomic_DNA"/>
</dbReference>
<dbReference type="Proteomes" id="UP000621436">
    <property type="component" value="Unassembled WGS sequence"/>
</dbReference>
<name>A0A931F6I8_9FIRM</name>
<reference evidence="3" key="1">
    <citation type="submission" date="2020-11" db="EMBL/GenBank/DDBJ databases">
        <title>Halonatronomonas betainensis gen. nov., sp. nov. a novel haloalkaliphilic representative of the family Halanaerobiacae capable of betaine degradation.</title>
        <authorList>
            <person name="Boltyanskaya Y."/>
            <person name="Kevbrin V."/>
            <person name="Detkova E."/>
            <person name="Grouzdev D.S."/>
            <person name="Koziaeva V."/>
            <person name="Zhilina T."/>
        </authorList>
    </citation>
    <scope>NUCLEOTIDE SEQUENCE</scope>
    <source>
        <strain evidence="3">Z-7014</strain>
    </source>
</reference>